<dbReference type="SMART" id="SM00060">
    <property type="entry name" value="FN3"/>
    <property type="match status" value="2"/>
</dbReference>
<sequence length="1662" mass="181194">MWEIVAVIISVATAVWSVTQKPKIPRQERGGISVQRFGIDQPLHVLYGKRALKPVIVYQAVKNVHTADVPNETYFAILVWGIGPVTSIENLKFDDQEYTKFGGFNGKQLIEHQLGSESQTMPQWFADEAPDDMSNMHFRNLAVTYVKLAMDDEYKRYPQGRPEFQATLTARSDNPLEAIQDYFTNTDYGLGRPVSEWDDVFNQEMVLYCDTVVDGQKLMQCNIALDTNEPLLENFKELLKTCRGYAVEGQNGLRIEIDRQRDPVLHVSEDMLTGGMSTASLDIGQRYNQVTIRYPDRDLNWETNEVVFPEKDSALHQQWLAEDNFIPLQKDEEVEGIDNYEQAMQYAEVLARLSRDSMTLNLSVKSFVGEQVEEIDVITVASLTRGWDAKPFCVREIDYKDNETRLKLIEYQDSHYLWHPKPPKPDVPDTNLPNPLEVAPPSGLSFSLSSQPNIYGVLSWQSPAGYITGYDVRIYAGQDLLWSRNTKTTSIELPYLLTGQYQIQVRALGALAVSGWVVLTVDFSAPATPFDVVVDVGNTYVILRPQSQSLAFGTEYEFWYQGELRGTGVAWQMEGLQPATEYTFQVRAVNAVGASDFINVVATTTKDASTIIDILDGNITQDILDDNLKQFLDQIEQVGQDNSSAIEEVQQGLSGVGEQLGAVSREQQGAGKELFNLTSQVHSFRDEYERRVKEGETLIDAVVYRDAETGLIINRAFAYTEAKYTEAGIAIDGVKAQVAITAKEVERVETETGQRLTEAEAAILVNAGQIELKASHSEVNEIVAGALESITPAYSWQFNTSAEGWLGATWTVNGSVTGTALTRSDISFNADDNPVVRLRVKSAQAGSLSWNGGSQNVTILQPADSSVFETILIKLTSADGWAGDITALSISMDAEFDSIEIGKPSAAEQQLGDVTYRITQVEQELDPENARWGVYLTQDYWNANALTLTDVQQEIDGWDAQWKVTATLQQLSDNDTLEKANTASQWINASEANITQIVVAYNQQPGGVEDQLGEQADRLDTAEQQIDAQAGQISQVVTSLHDVENTLGEFGSLDELLDAYNAFLKEGEFSKGQVALAYAEQNISAHSDEIASQAQRTLELLAIKDQQQAAIVRVEKVAASNTTAIAATEERLEAKITDGDEETLAQANTFTKAAVGYCVDANGNITTHDDAVLCVQAGHSWVDGPLANFIRNLTVQTADGQSASVKLISQAFVQPNGTPVAKGGLITDVNGRVSGMYNSNDGELSQLDFIADYTRFGTVENGAFLPLMYLDNTGRQMVVYGRMILGDGYQVQSVDDIRAQDGEDGYTPVKGVDYFDGAKGDKGDKGNTGATGGHGAGMYTLTLRNGVFPANATATADFVATYGRNPVVDDHLTYRNSAGTASSTKRFNGTGWVAPSLMVHGDLLATGTVSGDRFRANTEISAPIVRGGTGDFSGDVRAKAGSYAEQIEIGSAGGYKVFLKSVANSGHNVISVENSSGDVMFALQGNGNLYSIGGGFLNNLTIGEDCTVLGQLNANQIVGNISSSKTVSHSAQTITGGAWTTVQSFSVKASTSGLARTLKIDPVMFDISATGLEYGAGWINIVWRVMSGTTVLATSDEYIRSPQQSSEESRSFTVPSTSVDLGLSAGDISLQIRVEETQNGKLTMPQQTISASLIITGDEFME</sequence>
<dbReference type="InterPro" id="IPR057549">
    <property type="entry name" value="PB4_spike"/>
</dbReference>
<dbReference type="Pfam" id="PF24168">
    <property type="entry name" value="PB4_spike"/>
    <property type="match status" value="1"/>
</dbReference>
<dbReference type="InterPro" id="IPR057587">
    <property type="entry name" value="GpJ_Ig_second"/>
</dbReference>
<dbReference type="InterPro" id="IPR003961">
    <property type="entry name" value="FN3_dom"/>
</dbReference>
<gene>
    <name evidence="2" type="ORF">BA890_06455</name>
</gene>
<dbReference type="RefSeq" id="WP_020333093.1">
    <property type="nucleotide sequence ID" value="NZ_ATFJ01000002.1"/>
</dbReference>
<dbReference type="SUPFAM" id="SSF49265">
    <property type="entry name" value="Fibronectin type III"/>
    <property type="match status" value="1"/>
</dbReference>
<dbReference type="GeneID" id="70912515"/>
<keyword evidence="3" id="KW-1185">Reference proteome</keyword>
<reference evidence="2 3" key="1">
    <citation type="submission" date="2016-07" db="EMBL/GenBank/DDBJ databases">
        <title>Developing Vibrio natriegens as a novel, fast-growing host for biotechnology.</title>
        <authorList>
            <person name="Weinstock M.T."/>
            <person name="Hesek E.D."/>
            <person name="Wilson C.M."/>
            <person name="Gibson D.G."/>
        </authorList>
    </citation>
    <scope>NUCLEOTIDE SEQUENCE [LARGE SCALE GENOMIC DNA]</scope>
    <source>
        <strain evidence="2 3">ATCC 14048</strain>
    </source>
</reference>
<evidence type="ECO:0000313" key="3">
    <source>
        <dbReference type="Proteomes" id="UP000092741"/>
    </source>
</evidence>
<proteinExistence type="predicted"/>
<evidence type="ECO:0000313" key="2">
    <source>
        <dbReference type="EMBL" id="ANQ12419.1"/>
    </source>
</evidence>
<dbReference type="Pfam" id="PF24489">
    <property type="entry name" value="Ig_J_second"/>
    <property type="match status" value="1"/>
</dbReference>
<dbReference type="KEGG" id="vna:PN96_06895"/>
<dbReference type="InterPro" id="IPR036116">
    <property type="entry name" value="FN3_sf"/>
</dbReference>
<dbReference type="PROSITE" id="PS50853">
    <property type="entry name" value="FN3"/>
    <property type="match status" value="1"/>
</dbReference>
<dbReference type="InterPro" id="IPR013783">
    <property type="entry name" value="Ig-like_fold"/>
</dbReference>
<accession>A0AAN0Y274</accession>
<feature type="domain" description="Fibronectin type-III" evidence="1">
    <location>
        <begin position="525"/>
        <end position="608"/>
    </location>
</feature>
<protein>
    <recommendedName>
        <fullName evidence="1">Fibronectin type-III domain-containing protein</fullName>
    </recommendedName>
</protein>
<evidence type="ECO:0000259" key="1">
    <source>
        <dbReference type="PROSITE" id="PS50853"/>
    </source>
</evidence>
<organism evidence="2 3">
    <name type="scientific">Vibrio natriegens NBRC 15636 = ATCC 14048 = DSM 759</name>
    <dbReference type="NCBI Taxonomy" id="1219067"/>
    <lineage>
        <taxon>Bacteria</taxon>
        <taxon>Pseudomonadati</taxon>
        <taxon>Pseudomonadota</taxon>
        <taxon>Gammaproteobacteria</taxon>
        <taxon>Vibrionales</taxon>
        <taxon>Vibrionaceae</taxon>
        <taxon>Vibrio</taxon>
    </lineage>
</organism>
<dbReference type="Gene3D" id="2.60.40.10">
    <property type="entry name" value="Immunoglobulins"/>
    <property type="match status" value="1"/>
</dbReference>
<dbReference type="CDD" id="cd00063">
    <property type="entry name" value="FN3"/>
    <property type="match status" value="2"/>
</dbReference>
<dbReference type="EMBL" id="CP016345">
    <property type="protein sequence ID" value="ANQ12419.1"/>
    <property type="molecule type" value="Genomic_DNA"/>
</dbReference>
<name>A0AAN0Y274_VIBNA</name>
<dbReference type="Proteomes" id="UP000092741">
    <property type="component" value="Chromosome 1"/>
</dbReference>